<dbReference type="InterPro" id="IPR038330">
    <property type="entry name" value="TspO/MBR-related_sf"/>
</dbReference>
<keyword evidence="4 6" id="KW-1133">Transmembrane helix</keyword>
<dbReference type="EMBL" id="VUMU01000018">
    <property type="protein sequence ID" value="MST59004.1"/>
    <property type="molecule type" value="Genomic_DNA"/>
</dbReference>
<gene>
    <name evidence="7" type="ORF">FYJ59_12310</name>
</gene>
<dbReference type="RefSeq" id="WP_154497852.1">
    <property type="nucleotide sequence ID" value="NZ_VUMU01000018.1"/>
</dbReference>
<feature type="transmembrane region" description="Helical" evidence="6">
    <location>
        <begin position="108"/>
        <end position="129"/>
    </location>
</feature>
<evidence type="ECO:0000256" key="3">
    <source>
        <dbReference type="ARBA" id="ARBA00022692"/>
    </source>
</evidence>
<accession>A0A6L5YKN9</accession>
<dbReference type="FunFam" id="1.20.1260.100:FF:000001">
    <property type="entry name" value="translocator protein 2"/>
    <property type="match status" value="1"/>
</dbReference>
<keyword evidence="8" id="KW-1185">Reference proteome</keyword>
<evidence type="ECO:0000313" key="8">
    <source>
        <dbReference type="Proteomes" id="UP000476055"/>
    </source>
</evidence>
<reference evidence="7 8" key="1">
    <citation type="submission" date="2019-08" db="EMBL/GenBank/DDBJ databases">
        <title>In-depth cultivation of the pig gut microbiome towards novel bacterial diversity and tailored functional studies.</title>
        <authorList>
            <person name="Wylensek D."/>
            <person name="Hitch T.C.A."/>
            <person name="Clavel T."/>
        </authorList>
    </citation>
    <scope>NUCLEOTIDE SEQUENCE [LARGE SCALE GENOMIC DNA]</scope>
    <source>
        <strain evidence="7 8">WCA3-601-WT-6H</strain>
    </source>
</reference>
<sequence>MQFSDKFHNIPWKNLITAVAIPLAVGGLSAWITKDGMKAFETVNQPPLTPPMWLFPVVWSILFVLMGIASYLVVMQKGEDTKALTLYTVQLIFNFFWSIWFFNLGWYLFAFLWLVALWILILATTVAFYRISKPAAWLILPYLVWVAFAGYLNLGVWWLNR</sequence>
<dbReference type="PIRSF" id="PIRSF005859">
    <property type="entry name" value="PBR"/>
    <property type="match status" value="1"/>
</dbReference>
<evidence type="ECO:0000256" key="6">
    <source>
        <dbReference type="SAM" id="Phobius"/>
    </source>
</evidence>
<evidence type="ECO:0000256" key="5">
    <source>
        <dbReference type="ARBA" id="ARBA00023136"/>
    </source>
</evidence>
<name>A0A6L5YKN9_9FIRM</name>
<protein>
    <submittedName>
        <fullName evidence="7">Tryptophan-rich sensory protein</fullName>
    </submittedName>
</protein>
<keyword evidence="5 6" id="KW-0472">Membrane</keyword>
<dbReference type="PANTHER" id="PTHR10057">
    <property type="entry name" value="PERIPHERAL-TYPE BENZODIAZEPINE RECEPTOR"/>
    <property type="match status" value="1"/>
</dbReference>
<evidence type="ECO:0000256" key="4">
    <source>
        <dbReference type="ARBA" id="ARBA00022989"/>
    </source>
</evidence>
<evidence type="ECO:0000256" key="1">
    <source>
        <dbReference type="ARBA" id="ARBA00004141"/>
    </source>
</evidence>
<dbReference type="Proteomes" id="UP000476055">
    <property type="component" value="Unassembled WGS sequence"/>
</dbReference>
<dbReference type="InterPro" id="IPR004307">
    <property type="entry name" value="TspO_MBR"/>
</dbReference>
<feature type="transmembrane region" description="Helical" evidence="6">
    <location>
        <begin position="84"/>
        <end position="102"/>
    </location>
</feature>
<dbReference type="AlphaFoldDB" id="A0A6L5YKN9"/>
<comment type="subcellular location">
    <subcellularLocation>
        <location evidence="1">Membrane</location>
        <topology evidence="1">Multi-pass membrane protein</topology>
    </subcellularLocation>
</comment>
<feature type="transmembrane region" description="Helical" evidence="6">
    <location>
        <begin position="12"/>
        <end position="32"/>
    </location>
</feature>
<comment type="caution">
    <text evidence="7">The sequence shown here is derived from an EMBL/GenBank/DDBJ whole genome shotgun (WGS) entry which is preliminary data.</text>
</comment>
<feature type="transmembrane region" description="Helical" evidence="6">
    <location>
        <begin position="136"/>
        <end position="159"/>
    </location>
</feature>
<feature type="transmembrane region" description="Helical" evidence="6">
    <location>
        <begin position="52"/>
        <end position="72"/>
    </location>
</feature>
<organism evidence="7 8">
    <name type="scientific">Waltera intestinalis</name>
    <dbReference type="NCBI Taxonomy" id="2606635"/>
    <lineage>
        <taxon>Bacteria</taxon>
        <taxon>Bacillati</taxon>
        <taxon>Bacillota</taxon>
        <taxon>Clostridia</taxon>
        <taxon>Lachnospirales</taxon>
        <taxon>Lachnospiraceae</taxon>
        <taxon>Waltera</taxon>
    </lineage>
</organism>
<dbReference type="GO" id="GO:0033013">
    <property type="term" value="P:tetrapyrrole metabolic process"/>
    <property type="evidence" value="ECO:0007669"/>
    <property type="project" value="UniProtKB-ARBA"/>
</dbReference>
<dbReference type="PANTHER" id="PTHR10057:SF0">
    <property type="entry name" value="TRANSLOCATOR PROTEIN"/>
    <property type="match status" value="1"/>
</dbReference>
<evidence type="ECO:0000256" key="2">
    <source>
        <dbReference type="ARBA" id="ARBA00007524"/>
    </source>
</evidence>
<dbReference type="Pfam" id="PF03073">
    <property type="entry name" value="TspO_MBR"/>
    <property type="match status" value="1"/>
</dbReference>
<dbReference type="GO" id="GO:0016020">
    <property type="term" value="C:membrane"/>
    <property type="evidence" value="ECO:0007669"/>
    <property type="project" value="UniProtKB-SubCell"/>
</dbReference>
<dbReference type="Gene3D" id="1.20.1260.100">
    <property type="entry name" value="TspO/MBR protein"/>
    <property type="match status" value="1"/>
</dbReference>
<dbReference type="CDD" id="cd15904">
    <property type="entry name" value="TSPO_MBR"/>
    <property type="match status" value="1"/>
</dbReference>
<keyword evidence="3 6" id="KW-0812">Transmembrane</keyword>
<proteinExistence type="inferred from homology"/>
<comment type="similarity">
    <text evidence="2">Belongs to the TspO/BZRP family.</text>
</comment>
<evidence type="ECO:0000313" key="7">
    <source>
        <dbReference type="EMBL" id="MST59004.1"/>
    </source>
</evidence>